<dbReference type="SUPFAM" id="SSF50129">
    <property type="entry name" value="GroES-like"/>
    <property type="match status" value="1"/>
</dbReference>
<dbReference type="InterPro" id="IPR045010">
    <property type="entry name" value="MDR_fam"/>
</dbReference>
<evidence type="ECO:0000256" key="1">
    <source>
        <dbReference type="ARBA" id="ARBA00023002"/>
    </source>
</evidence>
<dbReference type="Pfam" id="PF16884">
    <property type="entry name" value="ADH_N_2"/>
    <property type="match status" value="1"/>
</dbReference>
<evidence type="ECO:0000313" key="3">
    <source>
        <dbReference type="EMBL" id="TWU09563.1"/>
    </source>
</evidence>
<proteinExistence type="predicted"/>
<dbReference type="Gene3D" id="3.90.180.10">
    <property type="entry name" value="Medium-chain alcohol dehydrogenases, catalytic domain"/>
    <property type="match status" value="1"/>
</dbReference>
<accession>A0A5C6BBW2</accession>
<evidence type="ECO:0000313" key="4">
    <source>
        <dbReference type="Proteomes" id="UP000320735"/>
    </source>
</evidence>
<dbReference type="InterPro" id="IPR013149">
    <property type="entry name" value="ADH-like_C"/>
</dbReference>
<dbReference type="OrthoDB" id="9805663at2"/>
<reference evidence="3 4" key="1">
    <citation type="submission" date="2019-02" db="EMBL/GenBank/DDBJ databases">
        <title>Deep-cultivation of Planctomycetes and their phenomic and genomic characterization uncovers novel biology.</title>
        <authorList>
            <person name="Wiegand S."/>
            <person name="Jogler M."/>
            <person name="Boedeker C."/>
            <person name="Pinto D."/>
            <person name="Vollmers J."/>
            <person name="Rivas-Marin E."/>
            <person name="Kohn T."/>
            <person name="Peeters S.H."/>
            <person name="Heuer A."/>
            <person name="Rast P."/>
            <person name="Oberbeckmann S."/>
            <person name="Bunk B."/>
            <person name="Jeske O."/>
            <person name="Meyerdierks A."/>
            <person name="Storesund J.E."/>
            <person name="Kallscheuer N."/>
            <person name="Luecker S."/>
            <person name="Lage O.M."/>
            <person name="Pohl T."/>
            <person name="Merkel B.J."/>
            <person name="Hornburger P."/>
            <person name="Mueller R.-W."/>
            <person name="Bruemmer F."/>
            <person name="Labrenz M."/>
            <person name="Spormann A.M."/>
            <person name="Op Den Camp H."/>
            <person name="Overmann J."/>
            <person name="Amann R."/>
            <person name="Jetten M.S.M."/>
            <person name="Mascher T."/>
            <person name="Medema M.H."/>
            <person name="Devos D.P."/>
            <person name="Kaster A.-K."/>
            <person name="Ovreas L."/>
            <person name="Rohde M."/>
            <person name="Galperin M.Y."/>
            <person name="Jogler C."/>
        </authorList>
    </citation>
    <scope>NUCLEOTIDE SEQUENCE [LARGE SCALE GENOMIC DNA]</scope>
    <source>
        <strain evidence="3 4">CA54</strain>
    </source>
</reference>
<dbReference type="InterPro" id="IPR020843">
    <property type="entry name" value="ER"/>
</dbReference>
<name>A0A5C6BBW2_9PLAN</name>
<dbReference type="CDD" id="cd05288">
    <property type="entry name" value="PGDH"/>
    <property type="match status" value="1"/>
</dbReference>
<dbReference type="FunFam" id="3.40.50.720:FF:000121">
    <property type="entry name" value="Prostaglandin reductase 2"/>
    <property type="match status" value="1"/>
</dbReference>
<evidence type="ECO:0000259" key="2">
    <source>
        <dbReference type="SMART" id="SM00829"/>
    </source>
</evidence>
<protein>
    <submittedName>
        <fullName evidence="3">Putative NADP-dependent oxidoreductase YfmJ</fullName>
        <ecNumber evidence="3">1.-.-.-</ecNumber>
    </submittedName>
</protein>
<feature type="domain" description="Enoyl reductase (ER)" evidence="2">
    <location>
        <begin position="16"/>
        <end position="332"/>
    </location>
</feature>
<dbReference type="PANTHER" id="PTHR43205:SF7">
    <property type="entry name" value="PROSTAGLANDIN REDUCTASE 1"/>
    <property type="match status" value="1"/>
</dbReference>
<dbReference type="PANTHER" id="PTHR43205">
    <property type="entry name" value="PROSTAGLANDIN REDUCTASE"/>
    <property type="match status" value="1"/>
</dbReference>
<dbReference type="AlphaFoldDB" id="A0A5C6BBW2"/>
<comment type="caution">
    <text evidence="3">The sequence shown here is derived from an EMBL/GenBank/DDBJ whole genome shotgun (WGS) entry which is preliminary data.</text>
</comment>
<dbReference type="SUPFAM" id="SSF51735">
    <property type="entry name" value="NAD(P)-binding Rossmann-fold domains"/>
    <property type="match status" value="1"/>
</dbReference>
<gene>
    <name evidence="3" type="primary">yfmJ</name>
    <name evidence="3" type="ORF">CA54_48050</name>
</gene>
<dbReference type="Gene3D" id="3.40.50.720">
    <property type="entry name" value="NAD(P)-binding Rossmann-like Domain"/>
    <property type="match status" value="1"/>
</dbReference>
<dbReference type="InterPro" id="IPR036291">
    <property type="entry name" value="NAD(P)-bd_dom_sf"/>
</dbReference>
<dbReference type="RefSeq" id="WP_146373243.1">
    <property type="nucleotide sequence ID" value="NZ_SJPP01000002.1"/>
</dbReference>
<dbReference type="SMART" id="SM00829">
    <property type="entry name" value="PKS_ER"/>
    <property type="match status" value="1"/>
</dbReference>
<dbReference type="EC" id="1.-.-.-" evidence="3"/>
<sequence>MSRINRQITLAARPAGRPQESDFALVETPIPELEEGQFLIHTTYLSVDPYMRGRMNDRKSYAEPVKLGDVMVGEAVGKVVESKHPKYDEGDIVAGSIGWQEYCVTDGTDIRKVRTGNQPVSAALGVLGMPGLTAYFGLLEIADPAAGETVVVSGAAGAVGSTAGQIAKIRGCRVVGIAGTDEKVAYLTDELGFDAAFNYKTTKDYVAKLAELCPEGIDVYFDNVGGPITDAVFPLINKHARVSVCGQISQYNATKMEQGPRLLWKLIEKQARVEGFLVFQFIDKFRTAMVDLAHWVEEGQMKYRENIEDGLENAPKIFLGLFDGDNIGKQLVRVSPE</sequence>
<dbReference type="InterPro" id="IPR011032">
    <property type="entry name" value="GroES-like_sf"/>
</dbReference>
<keyword evidence="4" id="KW-1185">Reference proteome</keyword>
<dbReference type="GO" id="GO:0016628">
    <property type="term" value="F:oxidoreductase activity, acting on the CH-CH group of donors, NAD or NADP as acceptor"/>
    <property type="evidence" value="ECO:0007669"/>
    <property type="project" value="InterPro"/>
</dbReference>
<keyword evidence="1 3" id="KW-0560">Oxidoreductase</keyword>
<dbReference type="EMBL" id="SJPP01000002">
    <property type="protein sequence ID" value="TWU09563.1"/>
    <property type="molecule type" value="Genomic_DNA"/>
</dbReference>
<dbReference type="Proteomes" id="UP000320735">
    <property type="component" value="Unassembled WGS sequence"/>
</dbReference>
<dbReference type="InterPro" id="IPR041694">
    <property type="entry name" value="ADH_N_2"/>
</dbReference>
<organism evidence="3 4">
    <name type="scientific">Symmachiella macrocystis</name>
    <dbReference type="NCBI Taxonomy" id="2527985"/>
    <lineage>
        <taxon>Bacteria</taxon>
        <taxon>Pseudomonadati</taxon>
        <taxon>Planctomycetota</taxon>
        <taxon>Planctomycetia</taxon>
        <taxon>Planctomycetales</taxon>
        <taxon>Planctomycetaceae</taxon>
        <taxon>Symmachiella</taxon>
    </lineage>
</organism>
<dbReference type="Pfam" id="PF00107">
    <property type="entry name" value="ADH_zinc_N"/>
    <property type="match status" value="1"/>
</dbReference>